<dbReference type="RefSeq" id="WP_209853680.1">
    <property type="nucleotide sequence ID" value="NZ_JAGGJV010000005.1"/>
</dbReference>
<reference evidence="1 2" key="1">
    <citation type="submission" date="2021-03" db="EMBL/GenBank/DDBJ databases">
        <title>Genomic Encyclopedia of Type Strains, Phase IV (KMG-IV): sequencing the most valuable type-strain genomes for metagenomic binning, comparative biology and taxonomic classification.</title>
        <authorList>
            <person name="Goeker M."/>
        </authorList>
    </citation>
    <scope>NUCLEOTIDE SEQUENCE [LARGE SCALE GENOMIC DNA]</scope>
    <source>
        <strain evidence="1 2">DSM 26427</strain>
    </source>
</reference>
<evidence type="ECO:0000313" key="1">
    <source>
        <dbReference type="EMBL" id="MBP1859655.1"/>
    </source>
</evidence>
<dbReference type="EMBL" id="JAGGJV010000005">
    <property type="protein sequence ID" value="MBP1859655.1"/>
    <property type="molecule type" value="Genomic_DNA"/>
</dbReference>
<name>A0ABS4ENZ0_9HYPH</name>
<proteinExistence type="predicted"/>
<evidence type="ECO:0000313" key="2">
    <source>
        <dbReference type="Proteomes" id="UP000823786"/>
    </source>
</evidence>
<organism evidence="1 2">
    <name type="scientific">Rhizobium herbae</name>
    <dbReference type="NCBI Taxonomy" id="508661"/>
    <lineage>
        <taxon>Bacteria</taxon>
        <taxon>Pseudomonadati</taxon>
        <taxon>Pseudomonadota</taxon>
        <taxon>Alphaproteobacteria</taxon>
        <taxon>Hyphomicrobiales</taxon>
        <taxon>Rhizobiaceae</taxon>
        <taxon>Rhizobium/Agrobacterium group</taxon>
        <taxon>Rhizobium</taxon>
    </lineage>
</organism>
<dbReference type="Proteomes" id="UP000823786">
    <property type="component" value="Unassembled WGS sequence"/>
</dbReference>
<gene>
    <name evidence="1" type="ORF">J2Z75_003172</name>
</gene>
<comment type="caution">
    <text evidence="1">The sequence shown here is derived from an EMBL/GenBank/DDBJ whole genome shotgun (WGS) entry which is preliminary data.</text>
</comment>
<accession>A0ABS4ENZ0</accession>
<keyword evidence="2" id="KW-1185">Reference proteome</keyword>
<protein>
    <submittedName>
        <fullName evidence="1">Uncharacterized protein</fullName>
    </submittedName>
</protein>
<sequence>MLKIFSILNQLLPAPAADDDTDANWGRDLLRHPDIARMDARELGDLPFPGRAVRMASKLSGEVCRA</sequence>